<gene>
    <name evidence="1" type="ORF">METZ01_LOCUS230392</name>
</gene>
<accession>A0A382GR07</accession>
<organism evidence="1">
    <name type="scientific">marine metagenome</name>
    <dbReference type="NCBI Taxonomy" id="408172"/>
    <lineage>
        <taxon>unclassified sequences</taxon>
        <taxon>metagenomes</taxon>
        <taxon>ecological metagenomes</taxon>
    </lineage>
</organism>
<protein>
    <submittedName>
        <fullName evidence="1">Uncharacterized protein</fullName>
    </submittedName>
</protein>
<reference evidence="1" key="1">
    <citation type="submission" date="2018-05" db="EMBL/GenBank/DDBJ databases">
        <authorList>
            <person name="Lanie J.A."/>
            <person name="Ng W.-L."/>
            <person name="Kazmierczak K.M."/>
            <person name="Andrzejewski T.M."/>
            <person name="Davidsen T.M."/>
            <person name="Wayne K.J."/>
            <person name="Tettelin H."/>
            <person name="Glass J.I."/>
            <person name="Rusch D."/>
            <person name="Podicherti R."/>
            <person name="Tsui H.-C.T."/>
            <person name="Winkler M.E."/>
        </authorList>
    </citation>
    <scope>NUCLEOTIDE SEQUENCE</scope>
</reference>
<sequence length="26" mass="2728">MDEPIPVRTALEQSDLAKTDLAGLGS</sequence>
<proteinExistence type="predicted"/>
<name>A0A382GR07_9ZZZZ</name>
<evidence type="ECO:0000313" key="1">
    <source>
        <dbReference type="EMBL" id="SVB77538.1"/>
    </source>
</evidence>
<dbReference type="EMBL" id="UINC01056928">
    <property type="protein sequence ID" value="SVB77538.1"/>
    <property type="molecule type" value="Genomic_DNA"/>
</dbReference>
<dbReference type="AlphaFoldDB" id="A0A382GR07"/>